<dbReference type="SUPFAM" id="SSF53756">
    <property type="entry name" value="UDP-Glycosyltransferase/glycogen phosphorylase"/>
    <property type="match status" value="1"/>
</dbReference>
<accession>A0ABD5TUH9</accession>
<evidence type="ECO:0000313" key="2">
    <source>
        <dbReference type="Proteomes" id="UP001596408"/>
    </source>
</evidence>
<sequence>MRVLFDVNHPAQVHLFKNAYWELEADGHGVHVTSREKEITTDLLDEYGIDHTPLTAERDGGAPALAAEWAKREAKMLSLARSFDPDVVVSRLNPPAVHVSRMTGSRNVIFKDTILRSRVIRALYHGATCPFVDKICTPPGFDVPVPARKHDIVGFQELSYLHPDWFEPDADVLREYGVEPDDPFFVLRFAGWDAYHDVGSQGLSPDGKRELVEYLSDRGDVYITSEEELPPEFEEYRISVPAHRIHDLLYYADLYVGDSQTMPTEAALLGTPAIRANSVVGDGDMNNFVELEEEYGLLFSYADEDAAMRKIAEIVENPESDDAWKERRRRLVEDKPDVTNTMLDLIYDAAHR</sequence>
<gene>
    <name evidence="1" type="ORF">ACFQEV_00280</name>
</gene>
<evidence type="ECO:0000313" key="1">
    <source>
        <dbReference type="EMBL" id="MFC6823446.1"/>
    </source>
</evidence>
<comment type="caution">
    <text evidence="1">The sequence shown here is derived from an EMBL/GenBank/DDBJ whole genome shotgun (WGS) entry which is preliminary data.</text>
</comment>
<dbReference type="InterPro" id="IPR007152">
    <property type="entry name" value="DUF354"/>
</dbReference>
<organism evidence="1 2">
    <name type="scientific">Halopelagius fulvigenes</name>
    <dbReference type="NCBI Taxonomy" id="1198324"/>
    <lineage>
        <taxon>Archaea</taxon>
        <taxon>Methanobacteriati</taxon>
        <taxon>Methanobacteriota</taxon>
        <taxon>Stenosarchaea group</taxon>
        <taxon>Halobacteria</taxon>
        <taxon>Halobacteriales</taxon>
        <taxon>Haloferacaceae</taxon>
    </lineage>
</organism>
<name>A0ABD5TUH9_9EURY</name>
<proteinExistence type="predicted"/>
<dbReference type="PIRSF" id="PIRSF005357">
    <property type="entry name" value="UCP005357"/>
    <property type="match status" value="1"/>
</dbReference>
<dbReference type="PANTHER" id="PTHR39662:SF1">
    <property type="entry name" value="DUF354 DOMAIN-CONTAINING PROTEIN"/>
    <property type="match status" value="1"/>
</dbReference>
<dbReference type="PANTHER" id="PTHR39662">
    <property type="entry name" value="DUF354 DOMAIN-CONTAINING PROTEIN-RELATED"/>
    <property type="match status" value="1"/>
</dbReference>
<reference evidence="1 2" key="1">
    <citation type="journal article" date="2019" name="Int. J. Syst. Evol. Microbiol.">
        <title>The Global Catalogue of Microorganisms (GCM) 10K type strain sequencing project: providing services to taxonomists for standard genome sequencing and annotation.</title>
        <authorList>
            <consortium name="The Broad Institute Genomics Platform"/>
            <consortium name="The Broad Institute Genome Sequencing Center for Infectious Disease"/>
            <person name="Wu L."/>
            <person name="Ma J."/>
        </authorList>
    </citation>
    <scope>NUCLEOTIDE SEQUENCE [LARGE SCALE GENOMIC DNA]</scope>
    <source>
        <strain evidence="1 2">YIM 94188</strain>
    </source>
</reference>
<dbReference type="AlphaFoldDB" id="A0ABD5TUH9"/>
<dbReference type="Pfam" id="PF04007">
    <property type="entry name" value="DUF354"/>
    <property type="match status" value="1"/>
</dbReference>
<dbReference type="EMBL" id="JBHSXH010000001">
    <property type="protein sequence ID" value="MFC6823446.1"/>
    <property type="molecule type" value="Genomic_DNA"/>
</dbReference>
<protein>
    <submittedName>
        <fullName evidence="1">DUF354 domain-containing protein</fullName>
    </submittedName>
</protein>
<dbReference type="RefSeq" id="WP_379691876.1">
    <property type="nucleotide sequence ID" value="NZ_JBHSXH010000001.1"/>
</dbReference>
<keyword evidence="2" id="KW-1185">Reference proteome</keyword>
<dbReference type="Proteomes" id="UP001596408">
    <property type="component" value="Unassembled WGS sequence"/>
</dbReference>